<keyword evidence="4" id="KW-1185">Reference proteome</keyword>
<name>A0A1G6MJH9_9BACT</name>
<dbReference type="RefSeq" id="WP_087937535.1">
    <property type="nucleotide sequence ID" value="NZ_FNAC01000001.1"/>
</dbReference>
<evidence type="ECO:0000313" key="3">
    <source>
        <dbReference type="EMBL" id="SDC55631.1"/>
    </source>
</evidence>
<dbReference type="Proteomes" id="UP000199060">
    <property type="component" value="Unassembled WGS sequence"/>
</dbReference>
<dbReference type="SUPFAM" id="SSF53474">
    <property type="entry name" value="alpha/beta-Hydrolases"/>
    <property type="match status" value="1"/>
</dbReference>
<dbReference type="PANTHER" id="PTHR43039">
    <property type="entry name" value="ESTERASE-RELATED"/>
    <property type="match status" value="1"/>
</dbReference>
<evidence type="ECO:0000259" key="2">
    <source>
        <dbReference type="Pfam" id="PF00561"/>
    </source>
</evidence>
<dbReference type="Gene3D" id="3.40.50.1820">
    <property type="entry name" value="alpha/beta hydrolase"/>
    <property type="match status" value="1"/>
</dbReference>
<feature type="domain" description="AB hydrolase-1" evidence="2">
    <location>
        <begin position="20"/>
        <end position="253"/>
    </location>
</feature>
<sequence length="266" mass="29825">MNNPVFKKNNINIFGKGTQPMLFAHGYGCNQEMWRLVTPAFEEDYQIHLFDHVGSGESQVGKYDFSKYKSLQGYADDLIDICDSLSLKRSVLVAHSVSSMIATLAAVSRPDLFDKLIMIGPSPRYINEGEYFGGFDQQDIDELIETLESNYLGWSSFITPVIVGNPEKEEYSNELHTSFCSMDPAIAKHFAKVTFTGDNRQDLQKLKTPTLIIQTHPDVIAPKEVGNYVHSQISNSELVQLDCSGHCPHLTAPDLVIEAIRNFLKT</sequence>
<dbReference type="Pfam" id="PF00561">
    <property type="entry name" value="Abhydrolase_1"/>
    <property type="match status" value="1"/>
</dbReference>
<dbReference type="AlphaFoldDB" id="A0A1G6MJH9"/>
<evidence type="ECO:0000256" key="1">
    <source>
        <dbReference type="ARBA" id="ARBA00008645"/>
    </source>
</evidence>
<dbReference type="STRING" id="686796.SAMN04488104_1001222"/>
<evidence type="ECO:0000313" key="4">
    <source>
        <dbReference type="Proteomes" id="UP000199060"/>
    </source>
</evidence>
<dbReference type="InterPro" id="IPR000073">
    <property type="entry name" value="AB_hydrolase_1"/>
</dbReference>
<gene>
    <name evidence="3" type="ORF">SAMN04488104_1001222</name>
</gene>
<organism evidence="3 4">
    <name type="scientific">Algoriphagus faecimaris</name>
    <dbReference type="NCBI Taxonomy" id="686796"/>
    <lineage>
        <taxon>Bacteria</taxon>
        <taxon>Pseudomonadati</taxon>
        <taxon>Bacteroidota</taxon>
        <taxon>Cytophagia</taxon>
        <taxon>Cytophagales</taxon>
        <taxon>Cyclobacteriaceae</taxon>
        <taxon>Algoriphagus</taxon>
    </lineage>
</organism>
<dbReference type="OrthoDB" id="9780932at2"/>
<dbReference type="EMBL" id="FNAC01000001">
    <property type="protein sequence ID" value="SDC55631.1"/>
    <property type="molecule type" value="Genomic_DNA"/>
</dbReference>
<comment type="similarity">
    <text evidence="1">Belongs to the AB hydrolase superfamily.</text>
</comment>
<accession>A0A1G6MJH9</accession>
<dbReference type="InterPro" id="IPR029058">
    <property type="entry name" value="AB_hydrolase_fold"/>
</dbReference>
<proteinExistence type="inferred from homology"/>
<reference evidence="4" key="1">
    <citation type="submission" date="2016-10" db="EMBL/GenBank/DDBJ databases">
        <authorList>
            <person name="Varghese N."/>
            <person name="Submissions S."/>
        </authorList>
    </citation>
    <scope>NUCLEOTIDE SEQUENCE [LARGE SCALE GENOMIC DNA]</scope>
    <source>
        <strain evidence="4">DSM 23095</strain>
    </source>
</reference>
<protein>
    <submittedName>
        <fullName evidence="3">Pimeloyl-ACP methyl ester carboxylesterase</fullName>
    </submittedName>
</protein>